<keyword evidence="2" id="KW-1185">Reference proteome</keyword>
<dbReference type="Proteomes" id="UP000279833">
    <property type="component" value="Unassembled WGS sequence"/>
</dbReference>
<name>A0A183L4C5_9TREM</name>
<dbReference type="AlphaFoldDB" id="A0A183L4C5"/>
<evidence type="ECO:0000313" key="3">
    <source>
        <dbReference type="WBParaSite" id="SCUD_0002218801-mRNA-1"/>
    </source>
</evidence>
<evidence type="ECO:0000313" key="2">
    <source>
        <dbReference type="Proteomes" id="UP000279833"/>
    </source>
</evidence>
<gene>
    <name evidence="1" type="ORF">SCUD_LOCUS22185</name>
</gene>
<dbReference type="STRING" id="6186.A0A183L4C5"/>
<reference evidence="3" key="1">
    <citation type="submission" date="2016-06" db="UniProtKB">
        <authorList>
            <consortium name="WormBaseParasite"/>
        </authorList>
    </citation>
    <scope>IDENTIFICATION</scope>
</reference>
<protein>
    <submittedName>
        <fullName evidence="1 3">Uncharacterized protein</fullName>
    </submittedName>
</protein>
<organism evidence="3">
    <name type="scientific">Schistosoma curassoni</name>
    <dbReference type="NCBI Taxonomy" id="6186"/>
    <lineage>
        <taxon>Eukaryota</taxon>
        <taxon>Metazoa</taxon>
        <taxon>Spiralia</taxon>
        <taxon>Lophotrochozoa</taxon>
        <taxon>Platyhelminthes</taxon>
        <taxon>Trematoda</taxon>
        <taxon>Digenea</taxon>
        <taxon>Strigeidida</taxon>
        <taxon>Schistosomatoidea</taxon>
        <taxon>Schistosomatidae</taxon>
        <taxon>Schistosoma</taxon>
    </lineage>
</organism>
<dbReference type="EMBL" id="UZAK01048575">
    <property type="protein sequence ID" value="VDP77974.1"/>
    <property type="molecule type" value="Genomic_DNA"/>
</dbReference>
<accession>A0A183L4C5</accession>
<evidence type="ECO:0000313" key="1">
    <source>
        <dbReference type="EMBL" id="VDP77974.1"/>
    </source>
</evidence>
<sequence>MLLWPHYVPESCPVHFREISINGQQQQNVLNNSNITNEHTIHYFTTPMIIPGLSVENMLMFLLATPIQFVNIRDNPVSISNTPERGILFRCGKPVSDSRPYTSKSTGDHLVHQQLLCFIPNSNVYYLKAK</sequence>
<reference evidence="1 2" key="2">
    <citation type="submission" date="2018-11" db="EMBL/GenBank/DDBJ databases">
        <authorList>
            <consortium name="Pathogen Informatics"/>
        </authorList>
    </citation>
    <scope>NUCLEOTIDE SEQUENCE [LARGE SCALE GENOMIC DNA]</scope>
    <source>
        <strain evidence="1">Dakar</strain>
        <strain evidence="2">Dakar, Senegal</strain>
    </source>
</reference>
<dbReference type="WBParaSite" id="SCUD_0002218801-mRNA-1">
    <property type="protein sequence ID" value="SCUD_0002218801-mRNA-1"/>
    <property type="gene ID" value="SCUD_0002218801"/>
</dbReference>
<proteinExistence type="predicted"/>